<reference evidence="1" key="1">
    <citation type="submission" date="2021-05" db="EMBL/GenBank/DDBJ databases">
        <authorList>
            <person name="Alioto T."/>
            <person name="Alioto T."/>
            <person name="Gomez Garrido J."/>
        </authorList>
    </citation>
    <scope>NUCLEOTIDE SEQUENCE</scope>
</reference>
<protein>
    <submittedName>
        <fullName evidence="1">(northern house mosquito) hypothetical protein</fullName>
    </submittedName>
</protein>
<sequence>MIQHLDGKAVVVLIVDGSPAAQEGWQHAFDLFGVLFKATPLGQFLGKDAKVLLHELGSIVRFRLEQPSGKVAENFALNVLECTVRSCMKFGQLRRDGFGVFQIHQTFVKFVLLRSNIFQDDHRLRLRRCVQKFGSQLRTFNPSLLQQILHLVEQILVQVQLILER</sequence>
<dbReference type="AlphaFoldDB" id="A0A8D8D9E7"/>
<accession>A0A8D8D9E7</accession>
<dbReference type="EMBL" id="HBUE01260794">
    <property type="protein sequence ID" value="CAG6558828.1"/>
    <property type="molecule type" value="Transcribed_RNA"/>
</dbReference>
<organism evidence="1">
    <name type="scientific">Culex pipiens</name>
    <name type="common">House mosquito</name>
    <dbReference type="NCBI Taxonomy" id="7175"/>
    <lineage>
        <taxon>Eukaryota</taxon>
        <taxon>Metazoa</taxon>
        <taxon>Ecdysozoa</taxon>
        <taxon>Arthropoda</taxon>
        <taxon>Hexapoda</taxon>
        <taxon>Insecta</taxon>
        <taxon>Pterygota</taxon>
        <taxon>Neoptera</taxon>
        <taxon>Endopterygota</taxon>
        <taxon>Diptera</taxon>
        <taxon>Nematocera</taxon>
        <taxon>Culicoidea</taxon>
        <taxon>Culicidae</taxon>
        <taxon>Culicinae</taxon>
        <taxon>Culicini</taxon>
        <taxon>Culex</taxon>
        <taxon>Culex</taxon>
    </lineage>
</organism>
<evidence type="ECO:0000313" key="1">
    <source>
        <dbReference type="EMBL" id="CAG6507481.1"/>
    </source>
</evidence>
<dbReference type="EMBL" id="HBUE01155701">
    <property type="protein sequence ID" value="CAG6507481.1"/>
    <property type="molecule type" value="Transcribed_RNA"/>
</dbReference>
<name>A0A8D8D9E7_CULPI</name>
<proteinExistence type="predicted"/>